<keyword evidence="3" id="KW-0597">Phosphoprotein</keyword>
<name>A0A4R6V136_9ACTN</name>
<evidence type="ECO:0000256" key="6">
    <source>
        <dbReference type="ARBA" id="ARBA00022777"/>
    </source>
</evidence>
<dbReference type="GO" id="GO:0016020">
    <property type="term" value="C:membrane"/>
    <property type="evidence" value="ECO:0007669"/>
    <property type="project" value="InterPro"/>
</dbReference>
<feature type="transmembrane region" description="Helical" evidence="10">
    <location>
        <begin position="112"/>
        <end position="131"/>
    </location>
</feature>
<feature type="transmembrane region" description="Helical" evidence="10">
    <location>
        <begin position="24"/>
        <end position="41"/>
    </location>
</feature>
<dbReference type="InterPro" id="IPR011712">
    <property type="entry name" value="Sig_transdc_His_kin_sub3_dim/P"/>
</dbReference>
<evidence type="ECO:0000256" key="2">
    <source>
        <dbReference type="ARBA" id="ARBA00012438"/>
    </source>
</evidence>
<feature type="transmembrane region" description="Helical" evidence="10">
    <location>
        <begin position="137"/>
        <end position="157"/>
    </location>
</feature>
<dbReference type="SUPFAM" id="SSF55874">
    <property type="entry name" value="ATPase domain of HSP90 chaperone/DNA topoisomerase II/histidine kinase"/>
    <property type="match status" value="1"/>
</dbReference>
<dbReference type="GO" id="GO:0005524">
    <property type="term" value="F:ATP binding"/>
    <property type="evidence" value="ECO:0007669"/>
    <property type="project" value="UniProtKB-KW"/>
</dbReference>
<keyword evidence="7" id="KW-0067">ATP-binding</keyword>
<evidence type="ECO:0000256" key="7">
    <source>
        <dbReference type="ARBA" id="ARBA00022840"/>
    </source>
</evidence>
<dbReference type="PANTHER" id="PTHR24421:SF10">
    <property type="entry name" value="NITRATE_NITRITE SENSOR PROTEIN NARQ"/>
    <property type="match status" value="1"/>
</dbReference>
<reference evidence="12 13" key="1">
    <citation type="submission" date="2019-03" db="EMBL/GenBank/DDBJ databases">
        <title>Genomic Encyclopedia of Type Strains, Phase IV (KMG-IV): sequencing the most valuable type-strain genomes for metagenomic binning, comparative biology and taxonomic classification.</title>
        <authorList>
            <person name="Goeker M."/>
        </authorList>
    </citation>
    <scope>NUCLEOTIDE SEQUENCE [LARGE SCALE GENOMIC DNA]</scope>
    <source>
        <strain evidence="12 13">DSM 46770</strain>
    </source>
</reference>
<keyword evidence="10" id="KW-1133">Transmembrane helix</keyword>
<evidence type="ECO:0000256" key="1">
    <source>
        <dbReference type="ARBA" id="ARBA00000085"/>
    </source>
</evidence>
<keyword evidence="5" id="KW-0547">Nucleotide-binding</keyword>
<evidence type="ECO:0000256" key="4">
    <source>
        <dbReference type="ARBA" id="ARBA00022679"/>
    </source>
</evidence>
<proteinExistence type="predicted"/>
<protein>
    <recommendedName>
        <fullName evidence="2">histidine kinase</fullName>
        <ecNumber evidence="2">2.7.13.3</ecNumber>
    </recommendedName>
</protein>
<gene>
    <name evidence="12" type="ORF">EV190_10615</name>
</gene>
<feature type="transmembrane region" description="Helical" evidence="10">
    <location>
        <begin position="48"/>
        <end position="68"/>
    </location>
</feature>
<keyword evidence="4" id="KW-0808">Transferase</keyword>
<dbReference type="Gene3D" id="3.30.565.10">
    <property type="entry name" value="Histidine kinase-like ATPase, C-terminal domain"/>
    <property type="match status" value="1"/>
</dbReference>
<feature type="transmembrane region" description="Helical" evidence="10">
    <location>
        <begin position="74"/>
        <end position="100"/>
    </location>
</feature>
<dbReference type="Pfam" id="PF07730">
    <property type="entry name" value="HisKA_3"/>
    <property type="match status" value="1"/>
</dbReference>
<dbReference type="EMBL" id="SNYN01000006">
    <property type="protein sequence ID" value="TDQ52378.1"/>
    <property type="molecule type" value="Genomic_DNA"/>
</dbReference>
<dbReference type="GO" id="GO:0046983">
    <property type="term" value="F:protein dimerization activity"/>
    <property type="evidence" value="ECO:0007669"/>
    <property type="project" value="InterPro"/>
</dbReference>
<dbReference type="InterPro" id="IPR050482">
    <property type="entry name" value="Sensor_HK_TwoCompSys"/>
</dbReference>
<comment type="caution">
    <text evidence="12">The sequence shown here is derived from an EMBL/GenBank/DDBJ whole genome shotgun (WGS) entry which is preliminary data.</text>
</comment>
<evidence type="ECO:0000256" key="5">
    <source>
        <dbReference type="ARBA" id="ARBA00022741"/>
    </source>
</evidence>
<sequence>MSDLGTAVRPLQGWPTRAEKVKDALLVLALVPLVVLNVAGMRGGGGTPALIATETVGAVLLLAVTVLLTRPYPLVALVVALLAVSWAGVFSLVLMVVAYLAGRRMPDSRPALVLFGAVATVGVPLVALVSLDEPESWITVVGVFAFNILFPWVVGMYRRQRRELALAGWERAERLEREQRIVADQARLRERSRIAQDMHDSLGHELSLIALRAGALEVAPDIGERVQKAAGELRENATTATERLREIIGVLRDDAEPVPMEPAGEDVSALVERARASGMAVTLIRRGDPAGLPHMADRAVYRIVQEALTNANKHAPGAVATVRLEHAPDGTLVRVSNTAPRTGPAPDAGGGRHGLIGLRERVRLAGGVLRAGGNEDGWLVEAYLPARPRGAKDPDGECSAEQEEQSRTTRYYRQAQRRVRWGLVALVGLPGTGMAVLVALAVGVTYAEAVGSTLPPERFDGLRVGQAEAEVRDRLPETEWGFYEPEESEDPLPGGWECAHYRSAPDLFDVDYRIYRLCFADGRLAAKEDVTP</sequence>
<dbReference type="InterPro" id="IPR036890">
    <property type="entry name" value="HATPase_C_sf"/>
</dbReference>
<dbReference type="CDD" id="cd16917">
    <property type="entry name" value="HATPase_UhpB-NarQ-NarX-like"/>
    <property type="match status" value="1"/>
</dbReference>
<feature type="region of interest" description="Disordered" evidence="9">
    <location>
        <begin position="389"/>
        <end position="408"/>
    </location>
</feature>
<evidence type="ECO:0000256" key="10">
    <source>
        <dbReference type="SAM" id="Phobius"/>
    </source>
</evidence>
<organism evidence="12 13">
    <name type="scientific">Actinorugispora endophytica</name>
    <dbReference type="NCBI Taxonomy" id="1605990"/>
    <lineage>
        <taxon>Bacteria</taxon>
        <taxon>Bacillati</taxon>
        <taxon>Actinomycetota</taxon>
        <taxon>Actinomycetes</taxon>
        <taxon>Streptosporangiales</taxon>
        <taxon>Nocardiopsidaceae</taxon>
        <taxon>Actinorugispora</taxon>
    </lineage>
</organism>
<dbReference type="PANTHER" id="PTHR24421">
    <property type="entry name" value="NITRATE/NITRITE SENSOR PROTEIN NARX-RELATED"/>
    <property type="match status" value="1"/>
</dbReference>
<keyword evidence="10" id="KW-0812">Transmembrane</keyword>
<evidence type="ECO:0000256" key="3">
    <source>
        <dbReference type="ARBA" id="ARBA00022553"/>
    </source>
</evidence>
<keyword evidence="10" id="KW-0472">Membrane</keyword>
<feature type="region of interest" description="Disordered" evidence="9">
    <location>
        <begin position="334"/>
        <end position="353"/>
    </location>
</feature>
<dbReference type="GO" id="GO:0000155">
    <property type="term" value="F:phosphorelay sensor kinase activity"/>
    <property type="evidence" value="ECO:0007669"/>
    <property type="project" value="InterPro"/>
</dbReference>
<evidence type="ECO:0000256" key="8">
    <source>
        <dbReference type="ARBA" id="ARBA00023012"/>
    </source>
</evidence>
<accession>A0A4R6V136</accession>
<evidence type="ECO:0000313" key="13">
    <source>
        <dbReference type="Proteomes" id="UP000295281"/>
    </source>
</evidence>
<dbReference type="Proteomes" id="UP000295281">
    <property type="component" value="Unassembled WGS sequence"/>
</dbReference>
<keyword evidence="13" id="KW-1185">Reference proteome</keyword>
<feature type="domain" description="Signal transduction histidine kinase subgroup 3 dimerisation and phosphoacceptor" evidence="11">
    <location>
        <begin position="190"/>
        <end position="255"/>
    </location>
</feature>
<dbReference type="AlphaFoldDB" id="A0A4R6V136"/>
<dbReference type="Gene3D" id="1.20.5.1930">
    <property type="match status" value="1"/>
</dbReference>
<evidence type="ECO:0000313" key="12">
    <source>
        <dbReference type="EMBL" id="TDQ52378.1"/>
    </source>
</evidence>
<keyword evidence="6 12" id="KW-0418">Kinase</keyword>
<evidence type="ECO:0000259" key="11">
    <source>
        <dbReference type="Pfam" id="PF07730"/>
    </source>
</evidence>
<comment type="catalytic activity">
    <reaction evidence="1">
        <text>ATP + protein L-histidine = ADP + protein N-phospho-L-histidine.</text>
        <dbReference type="EC" id="2.7.13.3"/>
    </reaction>
</comment>
<dbReference type="EC" id="2.7.13.3" evidence="2"/>
<feature type="transmembrane region" description="Helical" evidence="10">
    <location>
        <begin position="421"/>
        <end position="447"/>
    </location>
</feature>
<keyword evidence="8" id="KW-0902">Two-component regulatory system</keyword>
<evidence type="ECO:0000256" key="9">
    <source>
        <dbReference type="SAM" id="MobiDB-lite"/>
    </source>
</evidence>